<dbReference type="AlphaFoldDB" id="A0A381SWE0"/>
<proteinExistence type="predicted"/>
<sequence>MAYSCGFYSLSGSLPPHIKTISIPMVENETAEFGIAENISDGIQSRFNDEGILKVIDDNADSILRGTVKKVTDGPYTYNKNESVSEYRYKIDVSIEWYDNKNEKTILKGNYSGWGAYGLSGDISSDGIDNDNDGKIDSEDDNEFGEPRLFASKVAVQKIAEDIINDIMTTW</sequence>
<organism evidence="1">
    <name type="scientific">marine metagenome</name>
    <dbReference type="NCBI Taxonomy" id="408172"/>
    <lineage>
        <taxon>unclassified sequences</taxon>
        <taxon>metagenomes</taxon>
        <taxon>ecological metagenomes</taxon>
    </lineage>
</organism>
<dbReference type="GO" id="GO:0019867">
    <property type="term" value="C:outer membrane"/>
    <property type="evidence" value="ECO:0007669"/>
    <property type="project" value="InterPro"/>
</dbReference>
<protein>
    <submittedName>
        <fullName evidence="1">Uncharacterized protein</fullName>
    </submittedName>
</protein>
<dbReference type="Gene3D" id="3.30.160.150">
    <property type="entry name" value="Lipoprotein like domain"/>
    <property type="match status" value="1"/>
</dbReference>
<reference evidence="1" key="1">
    <citation type="submission" date="2018-05" db="EMBL/GenBank/DDBJ databases">
        <authorList>
            <person name="Lanie J.A."/>
            <person name="Ng W.-L."/>
            <person name="Kazmierczak K.M."/>
            <person name="Andrzejewski T.M."/>
            <person name="Davidsen T.M."/>
            <person name="Wayne K.J."/>
            <person name="Tettelin H."/>
            <person name="Glass J.I."/>
            <person name="Rusch D."/>
            <person name="Podicherti R."/>
            <person name="Tsui H.-C.T."/>
            <person name="Winkler M.E."/>
        </authorList>
    </citation>
    <scope>NUCLEOTIDE SEQUENCE</scope>
</reference>
<name>A0A381SWE0_9ZZZZ</name>
<accession>A0A381SWE0</accession>
<dbReference type="GO" id="GO:0043165">
    <property type="term" value="P:Gram-negative-bacterium-type cell outer membrane assembly"/>
    <property type="evidence" value="ECO:0007669"/>
    <property type="project" value="InterPro"/>
</dbReference>
<dbReference type="InterPro" id="IPR007485">
    <property type="entry name" value="LPS_assembly_LptE"/>
</dbReference>
<evidence type="ECO:0000313" key="1">
    <source>
        <dbReference type="EMBL" id="SVA08335.1"/>
    </source>
</evidence>
<dbReference type="Pfam" id="PF04390">
    <property type="entry name" value="LptE"/>
    <property type="match status" value="1"/>
</dbReference>
<gene>
    <name evidence="1" type="ORF">METZ01_LOCUS61189</name>
</gene>
<dbReference type="EMBL" id="UINC01003674">
    <property type="protein sequence ID" value="SVA08335.1"/>
    <property type="molecule type" value="Genomic_DNA"/>
</dbReference>